<keyword evidence="5 8" id="KW-0067">ATP-binding</keyword>
<comment type="pathway">
    <text evidence="1 8">Sulfur metabolism; hydrogen sulfide biosynthesis; sulfite from sulfate: step 1/3.</text>
</comment>
<dbReference type="SUPFAM" id="SSF52374">
    <property type="entry name" value="Nucleotidylyl transferase"/>
    <property type="match status" value="1"/>
</dbReference>
<reference evidence="12" key="1">
    <citation type="submission" date="2016-10" db="EMBL/GenBank/DDBJ databases">
        <authorList>
            <person name="Varghese N."/>
            <person name="Submissions S."/>
        </authorList>
    </citation>
    <scope>NUCLEOTIDE SEQUENCE [LARGE SCALE GENOMIC DNA]</scope>
    <source>
        <strain evidence="12">CGMCC 1.10658</strain>
    </source>
</reference>
<accession>A0A1G8VGS0</accession>
<keyword evidence="4 8" id="KW-0547">Nucleotide-binding</keyword>
<name>A0A1G8VGS0_9GAMM</name>
<dbReference type="EC" id="2.7.7.4" evidence="8"/>
<dbReference type="SUPFAM" id="SSF88697">
    <property type="entry name" value="PUA domain-like"/>
    <property type="match status" value="1"/>
</dbReference>
<evidence type="ECO:0000256" key="3">
    <source>
        <dbReference type="ARBA" id="ARBA00022695"/>
    </source>
</evidence>
<comment type="catalytic activity">
    <reaction evidence="7 8">
        <text>sulfate + ATP + H(+) = adenosine 5'-phosphosulfate + diphosphate</text>
        <dbReference type="Rhea" id="RHEA:18133"/>
        <dbReference type="ChEBI" id="CHEBI:15378"/>
        <dbReference type="ChEBI" id="CHEBI:16189"/>
        <dbReference type="ChEBI" id="CHEBI:30616"/>
        <dbReference type="ChEBI" id="CHEBI:33019"/>
        <dbReference type="ChEBI" id="CHEBI:58243"/>
        <dbReference type="EC" id="2.7.7.4"/>
    </reaction>
</comment>
<evidence type="ECO:0000259" key="9">
    <source>
        <dbReference type="Pfam" id="PF01747"/>
    </source>
</evidence>
<dbReference type="GO" id="GO:0005524">
    <property type="term" value="F:ATP binding"/>
    <property type="evidence" value="ECO:0007669"/>
    <property type="project" value="UniProtKB-KW"/>
</dbReference>
<organism evidence="11 12">
    <name type="scientific">Microbulbifer yueqingensis</name>
    <dbReference type="NCBI Taxonomy" id="658219"/>
    <lineage>
        <taxon>Bacteria</taxon>
        <taxon>Pseudomonadati</taxon>
        <taxon>Pseudomonadota</taxon>
        <taxon>Gammaproteobacteria</taxon>
        <taxon>Cellvibrionales</taxon>
        <taxon>Microbulbiferaceae</taxon>
        <taxon>Microbulbifer</taxon>
    </lineage>
</organism>
<dbReference type="InterPro" id="IPR015947">
    <property type="entry name" value="PUA-like_sf"/>
</dbReference>
<dbReference type="InterPro" id="IPR025980">
    <property type="entry name" value="ATP-Sase_PUA-like_dom"/>
</dbReference>
<dbReference type="GO" id="GO:0004781">
    <property type="term" value="F:sulfate adenylyltransferase (ATP) activity"/>
    <property type="evidence" value="ECO:0007669"/>
    <property type="project" value="UniProtKB-UniRule"/>
</dbReference>
<dbReference type="HAMAP" id="MF_00066">
    <property type="entry name" value="Sulf_adenylyltr"/>
    <property type="match status" value="1"/>
</dbReference>
<evidence type="ECO:0000313" key="12">
    <source>
        <dbReference type="Proteomes" id="UP000199305"/>
    </source>
</evidence>
<dbReference type="InterPro" id="IPR014729">
    <property type="entry name" value="Rossmann-like_a/b/a_fold"/>
</dbReference>
<dbReference type="EMBL" id="FNFH01000001">
    <property type="protein sequence ID" value="SDJ65301.1"/>
    <property type="molecule type" value="Genomic_DNA"/>
</dbReference>
<evidence type="ECO:0000313" key="11">
    <source>
        <dbReference type="EMBL" id="SDJ65301.1"/>
    </source>
</evidence>
<dbReference type="Proteomes" id="UP000199305">
    <property type="component" value="Unassembled WGS sequence"/>
</dbReference>
<dbReference type="Pfam" id="PF01747">
    <property type="entry name" value="ATP-sulfurylase"/>
    <property type="match status" value="1"/>
</dbReference>
<dbReference type="AlphaFoldDB" id="A0A1G8VGS0"/>
<dbReference type="NCBIfam" id="TIGR00339">
    <property type="entry name" value="sopT"/>
    <property type="match status" value="1"/>
</dbReference>
<evidence type="ECO:0000256" key="1">
    <source>
        <dbReference type="ARBA" id="ARBA00005048"/>
    </source>
</evidence>
<evidence type="ECO:0000256" key="8">
    <source>
        <dbReference type="HAMAP-Rule" id="MF_00066"/>
    </source>
</evidence>
<dbReference type="InterPro" id="IPR024951">
    <property type="entry name" value="Sulfurylase_cat_dom"/>
</dbReference>
<evidence type="ECO:0000259" key="10">
    <source>
        <dbReference type="Pfam" id="PF14306"/>
    </source>
</evidence>
<sequence>MSLVRPHGSVELQPRFVYDSERHHQLMHEAESLPSIVVSSAAAANAVMLGAGYFNPLHGYMNLADTLSVAESLRTVDGLFWPVPVVNMVQDTSAIEGASRIALRDPNVEGNPVLAIMDVEAIETVTDEQVNTIAQQVFGTLDDKHPGVATFKSAGRKLLSGPIEVLNFSYFQSDFPDTFRTAVEIRNEFTERGWNKVVAFQTRNPMHRAHEELCKMALEAVDADGVLIHMLLGQLKPGDIPAPVRDAAIRKMVELYFPANTVMVTGYGFDMLYAGPREAVLHAVFRQNCGCSHLIVGRDHAGVGDYYGAFDAQTVFDEKVPAGALEIEIFRADHTAYSKKLNRVVMMRDVPDHTKEDFILLSGTKVREMLGDGIAPPPEFSRPEVAQILMDYYQKL</sequence>
<feature type="domain" description="ATP-sulfurylase PUA-like" evidence="10">
    <location>
        <begin position="5"/>
        <end position="167"/>
    </location>
</feature>
<dbReference type="CDD" id="cd00517">
    <property type="entry name" value="ATPS"/>
    <property type="match status" value="1"/>
</dbReference>
<dbReference type="Gene3D" id="3.40.50.620">
    <property type="entry name" value="HUPs"/>
    <property type="match status" value="1"/>
</dbReference>
<feature type="domain" description="Sulphate adenylyltransferase catalytic" evidence="9">
    <location>
        <begin position="180"/>
        <end position="391"/>
    </location>
</feature>
<dbReference type="STRING" id="658219.SAMN05216212_0565"/>
<dbReference type="InterPro" id="IPR020792">
    <property type="entry name" value="SO4_adenylyltransferase_pro"/>
</dbReference>
<evidence type="ECO:0000256" key="6">
    <source>
        <dbReference type="ARBA" id="ARBA00037980"/>
    </source>
</evidence>
<dbReference type="InterPro" id="IPR002650">
    <property type="entry name" value="Sulphate_adenylyltransferase"/>
</dbReference>
<dbReference type="GO" id="GO:0000103">
    <property type="term" value="P:sulfate assimilation"/>
    <property type="evidence" value="ECO:0007669"/>
    <property type="project" value="UniProtKB-UniRule"/>
</dbReference>
<dbReference type="Gene3D" id="3.10.400.10">
    <property type="entry name" value="Sulfate adenylyltransferase"/>
    <property type="match status" value="1"/>
</dbReference>
<comment type="similarity">
    <text evidence="6 8">Belongs to the sulfate adenylyltransferase family.</text>
</comment>
<evidence type="ECO:0000256" key="2">
    <source>
        <dbReference type="ARBA" id="ARBA00022679"/>
    </source>
</evidence>
<dbReference type="GO" id="GO:0070814">
    <property type="term" value="P:hydrogen sulfide biosynthetic process"/>
    <property type="evidence" value="ECO:0007669"/>
    <property type="project" value="UniProtKB-UniRule"/>
</dbReference>
<keyword evidence="3 8" id="KW-0548">Nucleotidyltransferase</keyword>
<dbReference type="Pfam" id="PF14306">
    <property type="entry name" value="PUA_2"/>
    <property type="match status" value="1"/>
</dbReference>
<keyword evidence="12" id="KW-1185">Reference proteome</keyword>
<dbReference type="UniPathway" id="UPA00140">
    <property type="reaction ID" value="UER00204"/>
</dbReference>
<dbReference type="PANTHER" id="PTHR43509:SF1">
    <property type="entry name" value="SULFATE ADENYLYLTRANSFERASE"/>
    <property type="match status" value="1"/>
</dbReference>
<evidence type="ECO:0000256" key="4">
    <source>
        <dbReference type="ARBA" id="ARBA00022741"/>
    </source>
</evidence>
<protein>
    <recommendedName>
        <fullName evidence="8">Sulfate adenylyltransferase</fullName>
        <ecNumber evidence="8">2.7.7.4</ecNumber>
    </recommendedName>
    <alternativeName>
        <fullName evidence="8">ATP-sulfurylase</fullName>
    </alternativeName>
    <alternativeName>
        <fullName evidence="8">Sulfate adenylate transferase</fullName>
        <shortName evidence="8">SAT</shortName>
    </alternativeName>
</protein>
<dbReference type="PANTHER" id="PTHR43509">
    <property type="match status" value="1"/>
</dbReference>
<gene>
    <name evidence="8" type="primary">sat</name>
    <name evidence="11" type="ORF">SAMN05216212_0565</name>
</gene>
<proteinExistence type="inferred from homology"/>
<dbReference type="RefSeq" id="WP_217631359.1">
    <property type="nucleotide sequence ID" value="NZ_FNFH01000001.1"/>
</dbReference>
<evidence type="ECO:0000256" key="5">
    <source>
        <dbReference type="ARBA" id="ARBA00022840"/>
    </source>
</evidence>
<evidence type="ECO:0000256" key="7">
    <source>
        <dbReference type="ARBA" id="ARBA00049370"/>
    </source>
</evidence>
<dbReference type="NCBIfam" id="NF003166">
    <property type="entry name" value="PRK04149.1"/>
    <property type="match status" value="1"/>
</dbReference>
<keyword evidence="2 8" id="KW-0808">Transferase</keyword>